<comment type="caution">
    <text evidence="2">The sequence shown here is derived from an EMBL/GenBank/DDBJ whole genome shotgun (WGS) entry which is preliminary data.</text>
</comment>
<dbReference type="Proteomes" id="UP001165986">
    <property type="component" value="Unassembled WGS sequence"/>
</dbReference>
<protein>
    <submittedName>
        <fullName evidence="2">Uncharacterized protein</fullName>
    </submittedName>
</protein>
<dbReference type="EMBL" id="VJXY01000036">
    <property type="protein sequence ID" value="MBD6619147.1"/>
    <property type="molecule type" value="Genomic_DNA"/>
</dbReference>
<sequence length="65" mass="6995">MESSDAFSSPIGDTREREACLLHPARSLLPRRGTPTATPSGNGGSLRTLRDLATDFPQNLKSKIV</sequence>
<feature type="region of interest" description="Disordered" evidence="1">
    <location>
        <begin position="1"/>
        <end position="50"/>
    </location>
</feature>
<evidence type="ECO:0000313" key="2">
    <source>
        <dbReference type="EMBL" id="MBD6619147.1"/>
    </source>
</evidence>
<evidence type="ECO:0000313" key="3">
    <source>
        <dbReference type="Proteomes" id="UP001165986"/>
    </source>
</evidence>
<organism evidence="2 3">
    <name type="scientific">Komarekiella delphini-convector SJRDD-AB1</name>
    <dbReference type="NCBI Taxonomy" id="2593771"/>
    <lineage>
        <taxon>Bacteria</taxon>
        <taxon>Bacillati</taxon>
        <taxon>Cyanobacteriota</taxon>
        <taxon>Cyanophyceae</taxon>
        <taxon>Nostocales</taxon>
        <taxon>Nostocaceae</taxon>
        <taxon>Komarekiella</taxon>
        <taxon>Komarekiella delphini-convector</taxon>
    </lineage>
</organism>
<dbReference type="AlphaFoldDB" id="A0AA40T202"/>
<keyword evidence="3" id="KW-1185">Reference proteome</keyword>
<proteinExistence type="predicted"/>
<gene>
    <name evidence="2" type="ORF">FNW02_25810</name>
</gene>
<name>A0AA40T202_9NOST</name>
<accession>A0AA40T202</accession>
<reference evidence="2" key="1">
    <citation type="submission" date="2019-07" db="EMBL/GenBank/DDBJ databases">
        <title>Toxilogical consequences of a new and cryptic species of cyanobacteria (Komarekiella delphini-convector) recovered from the epidermis of a bottlenose dolphin and 1500 ft. in the air.</title>
        <authorList>
            <person name="Brown A.O."/>
            <person name="Dvorak P."/>
            <person name="Villanueva C.D."/>
            <person name="Foss A.J."/>
            <person name="Garvey A.D."/>
            <person name="Gibson Q.A."/>
            <person name="Johansen J.R."/>
            <person name="Casamatta D.A."/>
        </authorList>
    </citation>
    <scope>NUCLEOTIDE SEQUENCE</scope>
    <source>
        <strain evidence="2">SJRDD-AB1</strain>
    </source>
</reference>
<evidence type="ECO:0000256" key="1">
    <source>
        <dbReference type="SAM" id="MobiDB-lite"/>
    </source>
</evidence>